<accession>A0A644XRG4</accession>
<comment type="caution">
    <text evidence="1">The sequence shown here is derived from an EMBL/GenBank/DDBJ whole genome shotgun (WGS) entry which is preliminary data.</text>
</comment>
<sequence>MLMEERIYLPVHWPKLSEEGYCGFLRDHELSLVIDQRYGTKDMRRIAETLAKAGARGAEYDHR</sequence>
<proteinExistence type="predicted"/>
<evidence type="ECO:0000313" key="1">
    <source>
        <dbReference type="EMBL" id="MPM18715.1"/>
    </source>
</evidence>
<name>A0A644XRG4_9ZZZZ</name>
<reference evidence="1" key="1">
    <citation type="submission" date="2019-08" db="EMBL/GenBank/DDBJ databases">
        <authorList>
            <person name="Kucharzyk K."/>
            <person name="Murdoch R.W."/>
            <person name="Higgins S."/>
            <person name="Loffler F."/>
        </authorList>
    </citation>
    <scope>NUCLEOTIDE SEQUENCE</scope>
</reference>
<gene>
    <name evidence="1" type="ORF">SDC9_65128</name>
</gene>
<dbReference type="EMBL" id="VSSQ01003035">
    <property type="protein sequence ID" value="MPM18715.1"/>
    <property type="molecule type" value="Genomic_DNA"/>
</dbReference>
<organism evidence="1">
    <name type="scientific">bioreactor metagenome</name>
    <dbReference type="NCBI Taxonomy" id="1076179"/>
    <lineage>
        <taxon>unclassified sequences</taxon>
        <taxon>metagenomes</taxon>
        <taxon>ecological metagenomes</taxon>
    </lineage>
</organism>
<dbReference type="AlphaFoldDB" id="A0A644XRG4"/>
<protein>
    <submittedName>
        <fullName evidence="1">Uncharacterized protein</fullName>
    </submittedName>
</protein>